<organism evidence="1 2">
    <name type="scientific">Linum tenue</name>
    <dbReference type="NCBI Taxonomy" id="586396"/>
    <lineage>
        <taxon>Eukaryota</taxon>
        <taxon>Viridiplantae</taxon>
        <taxon>Streptophyta</taxon>
        <taxon>Embryophyta</taxon>
        <taxon>Tracheophyta</taxon>
        <taxon>Spermatophyta</taxon>
        <taxon>Magnoliopsida</taxon>
        <taxon>eudicotyledons</taxon>
        <taxon>Gunneridae</taxon>
        <taxon>Pentapetalae</taxon>
        <taxon>rosids</taxon>
        <taxon>fabids</taxon>
        <taxon>Malpighiales</taxon>
        <taxon>Linaceae</taxon>
        <taxon>Linum</taxon>
    </lineage>
</organism>
<comment type="caution">
    <text evidence="1">The sequence shown here is derived from an EMBL/GenBank/DDBJ whole genome shotgun (WGS) entry which is preliminary data.</text>
</comment>
<name>A0AAV0KTY4_9ROSI</name>
<proteinExistence type="predicted"/>
<sequence length="57" mass="6842">MLFIIHMSKPVRRQRRLPKEIGFSWLCNQPRETPEKTIRGYIWIPTMVRGANHIPQI</sequence>
<evidence type="ECO:0000313" key="1">
    <source>
        <dbReference type="EMBL" id="CAI0425223.1"/>
    </source>
</evidence>
<gene>
    <name evidence="1" type="ORF">LITE_LOCUS20290</name>
</gene>
<protein>
    <submittedName>
        <fullName evidence="1">Uncharacterized protein</fullName>
    </submittedName>
</protein>
<reference evidence="1" key="1">
    <citation type="submission" date="2022-08" db="EMBL/GenBank/DDBJ databases">
        <authorList>
            <person name="Gutierrez-Valencia J."/>
        </authorList>
    </citation>
    <scope>NUCLEOTIDE SEQUENCE</scope>
</reference>
<accession>A0AAV0KTY4</accession>
<dbReference type="AlphaFoldDB" id="A0AAV0KTY4"/>
<dbReference type="EMBL" id="CAMGYJ010000005">
    <property type="protein sequence ID" value="CAI0425223.1"/>
    <property type="molecule type" value="Genomic_DNA"/>
</dbReference>
<evidence type="ECO:0000313" key="2">
    <source>
        <dbReference type="Proteomes" id="UP001154282"/>
    </source>
</evidence>
<keyword evidence="2" id="KW-1185">Reference proteome</keyword>
<dbReference type="Proteomes" id="UP001154282">
    <property type="component" value="Unassembled WGS sequence"/>
</dbReference>